<dbReference type="EC" id="1.8.4.12" evidence="2"/>
<dbReference type="InterPro" id="IPR002579">
    <property type="entry name" value="Met_Sox_Rdtase_MsrB_dom"/>
</dbReference>
<accession>A0A1H1YFD5</accession>
<dbReference type="Gene3D" id="2.170.150.20">
    <property type="entry name" value="Peptide methionine sulfoxide reductase"/>
    <property type="match status" value="1"/>
</dbReference>
<evidence type="ECO:0000256" key="5">
    <source>
        <dbReference type="ARBA" id="ARBA00023002"/>
    </source>
</evidence>
<dbReference type="PANTHER" id="PTHR10173:SF52">
    <property type="entry name" value="METHIONINE-R-SULFOXIDE REDUCTASE B1"/>
    <property type="match status" value="1"/>
</dbReference>
<reference evidence="10" key="1">
    <citation type="submission" date="2016-10" db="EMBL/GenBank/DDBJ databases">
        <authorList>
            <person name="Varghese N."/>
            <person name="Submissions S."/>
        </authorList>
    </citation>
    <scope>NUCLEOTIDE SEQUENCE [LARGE SCALE GENOMIC DNA]</scope>
    <source>
        <strain evidence="10">IMMIB L-1606</strain>
    </source>
</reference>
<feature type="region of interest" description="Disordered" evidence="7">
    <location>
        <begin position="19"/>
        <end position="39"/>
    </location>
</feature>
<dbReference type="GO" id="GO:0046872">
    <property type="term" value="F:metal ion binding"/>
    <property type="evidence" value="ECO:0007669"/>
    <property type="project" value="UniProtKB-KW"/>
</dbReference>
<sequence length="182" mass="19682">MSIFGNNIFGNKATHAVADPAADSHGTGGEDGAAAVQKSDAQWREELTPEEYRVLRQAGTERPYTGEYWDTHTAGVYQCRACGTELFTSNEKFDSHCGWPSFWAPLAEGTVRYIHDRTMGMDRVEVRCGACDSHLGHVFDGEGYGTPTDQRYCINSVSLRLVPKDGAEAADGTVPTDGTAAG</sequence>
<dbReference type="AlphaFoldDB" id="A0A1H1YFD5"/>
<dbReference type="Proteomes" id="UP000198751">
    <property type="component" value="Chromosome I"/>
</dbReference>
<evidence type="ECO:0000256" key="7">
    <source>
        <dbReference type="SAM" id="MobiDB-lite"/>
    </source>
</evidence>
<comment type="catalytic activity">
    <reaction evidence="6">
        <text>L-methionyl-[protein] + [thioredoxin]-disulfide + H2O = L-methionyl-(R)-S-oxide-[protein] + [thioredoxin]-dithiol</text>
        <dbReference type="Rhea" id="RHEA:24164"/>
        <dbReference type="Rhea" id="RHEA-COMP:10698"/>
        <dbReference type="Rhea" id="RHEA-COMP:10700"/>
        <dbReference type="Rhea" id="RHEA-COMP:12313"/>
        <dbReference type="Rhea" id="RHEA-COMP:12314"/>
        <dbReference type="ChEBI" id="CHEBI:15377"/>
        <dbReference type="ChEBI" id="CHEBI:16044"/>
        <dbReference type="ChEBI" id="CHEBI:29950"/>
        <dbReference type="ChEBI" id="CHEBI:45764"/>
        <dbReference type="ChEBI" id="CHEBI:50058"/>
        <dbReference type="EC" id="1.8.4.12"/>
    </reaction>
</comment>
<dbReference type="GO" id="GO:0033743">
    <property type="term" value="F:peptide-methionine (R)-S-oxide reductase activity"/>
    <property type="evidence" value="ECO:0007669"/>
    <property type="project" value="UniProtKB-EC"/>
</dbReference>
<keyword evidence="10" id="KW-1185">Reference proteome</keyword>
<keyword evidence="4" id="KW-0862">Zinc</keyword>
<name>A0A1H1YFD5_9MICC</name>
<evidence type="ECO:0000256" key="3">
    <source>
        <dbReference type="ARBA" id="ARBA00022723"/>
    </source>
</evidence>
<dbReference type="GO" id="GO:0006979">
    <property type="term" value="P:response to oxidative stress"/>
    <property type="evidence" value="ECO:0007669"/>
    <property type="project" value="InterPro"/>
</dbReference>
<feature type="domain" description="MsrB" evidence="8">
    <location>
        <begin position="40"/>
        <end position="164"/>
    </location>
</feature>
<evidence type="ECO:0000256" key="4">
    <source>
        <dbReference type="ARBA" id="ARBA00022833"/>
    </source>
</evidence>
<evidence type="ECO:0000256" key="2">
    <source>
        <dbReference type="ARBA" id="ARBA00012499"/>
    </source>
</evidence>
<dbReference type="PANTHER" id="PTHR10173">
    <property type="entry name" value="METHIONINE SULFOXIDE REDUCTASE"/>
    <property type="match status" value="1"/>
</dbReference>
<dbReference type="InterPro" id="IPR011057">
    <property type="entry name" value="Mss4-like_sf"/>
</dbReference>
<evidence type="ECO:0000256" key="1">
    <source>
        <dbReference type="ARBA" id="ARBA00001947"/>
    </source>
</evidence>
<evidence type="ECO:0000259" key="8">
    <source>
        <dbReference type="PROSITE" id="PS51790"/>
    </source>
</evidence>
<dbReference type="GO" id="GO:0005737">
    <property type="term" value="C:cytoplasm"/>
    <property type="evidence" value="ECO:0007669"/>
    <property type="project" value="TreeGrafter"/>
</dbReference>
<dbReference type="EMBL" id="LT629779">
    <property type="protein sequence ID" value="SDT20091.1"/>
    <property type="molecule type" value="Genomic_DNA"/>
</dbReference>
<dbReference type="PROSITE" id="PS51790">
    <property type="entry name" value="MSRB"/>
    <property type="match status" value="1"/>
</dbReference>
<evidence type="ECO:0000313" key="10">
    <source>
        <dbReference type="Proteomes" id="UP000198751"/>
    </source>
</evidence>
<dbReference type="RefSeq" id="WP_172829945.1">
    <property type="nucleotide sequence ID" value="NZ_LT629779.1"/>
</dbReference>
<dbReference type="Pfam" id="PF01641">
    <property type="entry name" value="SelR"/>
    <property type="match status" value="1"/>
</dbReference>
<evidence type="ECO:0000256" key="6">
    <source>
        <dbReference type="ARBA" id="ARBA00048488"/>
    </source>
</evidence>
<evidence type="ECO:0000313" key="9">
    <source>
        <dbReference type="EMBL" id="SDT20091.1"/>
    </source>
</evidence>
<keyword evidence="5" id="KW-0560">Oxidoreductase</keyword>
<dbReference type="InterPro" id="IPR028427">
    <property type="entry name" value="Met_Sox_Rdtase_MsrB"/>
</dbReference>
<proteinExistence type="predicted"/>
<dbReference type="NCBIfam" id="TIGR00357">
    <property type="entry name" value="peptide-methionine (R)-S-oxide reductase MsrB"/>
    <property type="match status" value="1"/>
</dbReference>
<dbReference type="FunFam" id="2.170.150.20:FF:000009">
    <property type="entry name" value="Peptide-methionine (R)-S-oxide reductase"/>
    <property type="match status" value="1"/>
</dbReference>
<keyword evidence="3" id="KW-0479">Metal-binding</keyword>
<gene>
    <name evidence="9" type="ORF">SAMN04489743_1989</name>
</gene>
<organism evidence="9 10">
    <name type="scientific">Pseudarthrobacter equi</name>
    <dbReference type="NCBI Taxonomy" id="728066"/>
    <lineage>
        <taxon>Bacteria</taxon>
        <taxon>Bacillati</taxon>
        <taxon>Actinomycetota</taxon>
        <taxon>Actinomycetes</taxon>
        <taxon>Micrococcales</taxon>
        <taxon>Micrococcaceae</taxon>
        <taxon>Pseudarthrobacter</taxon>
    </lineage>
</organism>
<comment type="cofactor">
    <cofactor evidence="1">
        <name>Zn(2+)</name>
        <dbReference type="ChEBI" id="CHEBI:29105"/>
    </cofactor>
</comment>
<dbReference type="GO" id="GO:0030091">
    <property type="term" value="P:protein repair"/>
    <property type="evidence" value="ECO:0007669"/>
    <property type="project" value="InterPro"/>
</dbReference>
<dbReference type="SUPFAM" id="SSF51316">
    <property type="entry name" value="Mss4-like"/>
    <property type="match status" value="1"/>
</dbReference>
<protein>
    <recommendedName>
        <fullName evidence="2">peptide-methionine (R)-S-oxide reductase</fullName>
        <ecNumber evidence="2">1.8.4.12</ecNumber>
    </recommendedName>
</protein>